<protein>
    <submittedName>
        <fullName evidence="1">Uncharacterized protein</fullName>
    </submittedName>
</protein>
<reference evidence="1 2" key="1">
    <citation type="submission" date="2024-04" db="EMBL/GenBank/DDBJ databases">
        <title>Symmetric and asymmetric DNA N6-adenine methylation regulates different biological responses in Mucorales.</title>
        <authorList>
            <consortium name="Lawrence Berkeley National Laboratory"/>
            <person name="Lax C."/>
            <person name="Mondo S.J."/>
            <person name="Osorio-Concepcion M."/>
            <person name="Muszewska A."/>
            <person name="Corrochano-Luque M."/>
            <person name="Gutierrez G."/>
            <person name="Riley R."/>
            <person name="Lipzen A."/>
            <person name="Guo J."/>
            <person name="Hundley H."/>
            <person name="Amirebrahimi M."/>
            <person name="Ng V."/>
            <person name="Lorenzo-Gutierrez D."/>
            <person name="Binder U."/>
            <person name="Yang J."/>
            <person name="Song Y."/>
            <person name="Canovas D."/>
            <person name="Navarro E."/>
            <person name="Freitag M."/>
            <person name="Gabaldon T."/>
            <person name="Grigoriev I.V."/>
            <person name="Corrochano L.M."/>
            <person name="Nicolas F.E."/>
            <person name="Garre V."/>
        </authorList>
    </citation>
    <scope>NUCLEOTIDE SEQUENCE [LARGE SCALE GENOMIC DNA]</scope>
    <source>
        <strain evidence="1 2">L51</strain>
    </source>
</reference>
<evidence type="ECO:0000313" key="2">
    <source>
        <dbReference type="Proteomes" id="UP001448207"/>
    </source>
</evidence>
<accession>A0ABR3AZ46</accession>
<dbReference type="EMBL" id="JBCLYO010000011">
    <property type="protein sequence ID" value="KAL0085112.1"/>
    <property type="molecule type" value="Genomic_DNA"/>
</dbReference>
<organism evidence="1 2">
    <name type="scientific">Phycomyces blakesleeanus</name>
    <dbReference type="NCBI Taxonomy" id="4837"/>
    <lineage>
        <taxon>Eukaryota</taxon>
        <taxon>Fungi</taxon>
        <taxon>Fungi incertae sedis</taxon>
        <taxon>Mucoromycota</taxon>
        <taxon>Mucoromycotina</taxon>
        <taxon>Mucoromycetes</taxon>
        <taxon>Mucorales</taxon>
        <taxon>Phycomycetaceae</taxon>
        <taxon>Phycomyces</taxon>
    </lineage>
</organism>
<name>A0ABR3AZ46_PHYBL</name>
<dbReference type="Proteomes" id="UP001448207">
    <property type="component" value="Unassembled WGS sequence"/>
</dbReference>
<proteinExistence type="predicted"/>
<gene>
    <name evidence="1" type="ORF">J3Q64DRAFT_1115051</name>
</gene>
<sequence>MENLPPGVPHDPQQMNETTDNSQIANISEMIRTLRVPDTSVSKELSGFLENGKLNYIEPRIRFENHPSINEYIMKFRNMRSIVEASPVLLQKLPEIEHGYRDLIAALVQESDEKINLLSVRINSMLSPWIRKENAVDYFSELIERTIRAVAHRERYGVKHSAITSIEGAPISVPNVNI</sequence>
<evidence type="ECO:0000313" key="1">
    <source>
        <dbReference type="EMBL" id="KAL0085112.1"/>
    </source>
</evidence>
<keyword evidence="2" id="KW-1185">Reference proteome</keyword>
<comment type="caution">
    <text evidence="1">The sequence shown here is derived from an EMBL/GenBank/DDBJ whole genome shotgun (WGS) entry which is preliminary data.</text>
</comment>